<dbReference type="STRING" id="634436.SAMN05216361_3040"/>
<dbReference type="EMBL" id="FQWD01000005">
    <property type="protein sequence ID" value="SHG83328.1"/>
    <property type="molecule type" value="Genomic_DNA"/>
</dbReference>
<proteinExistence type="predicted"/>
<dbReference type="AlphaFoldDB" id="A0A1M5N1A0"/>
<dbReference type="RefSeq" id="WP_073323963.1">
    <property type="nucleotide sequence ID" value="NZ_FQWD01000005.1"/>
</dbReference>
<name>A0A1M5N1A0_9ALTE</name>
<reference evidence="2" key="1">
    <citation type="submission" date="2016-11" db="EMBL/GenBank/DDBJ databases">
        <authorList>
            <person name="Varghese N."/>
            <person name="Submissions S."/>
        </authorList>
    </citation>
    <scope>NUCLEOTIDE SEQUENCE [LARGE SCALE GENOMIC DNA]</scope>
    <source>
        <strain evidence="2">CGMCC 1.8995</strain>
    </source>
</reference>
<protein>
    <submittedName>
        <fullName evidence="1">RecA DNA recombination protein</fullName>
    </submittedName>
</protein>
<organism evidence="1 2">
    <name type="scientific">Marisediminitalea aggregata</name>
    <dbReference type="NCBI Taxonomy" id="634436"/>
    <lineage>
        <taxon>Bacteria</taxon>
        <taxon>Pseudomonadati</taxon>
        <taxon>Pseudomonadota</taxon>
        <taxon>Gammaproteobacteria</taxon>
        <taxon>Alteromonadales</taxon>
        <taxon>Alteromonadaceae</taxon>
        <taxon>Marisediminitalea</taxon>
    </lineage>
</organism>
<sequence>MKSAIHTLTQHPDIYLGNAADAAQSPIERLPLGVKALDTALAGGIPSAGLSRIRCHQGSGEFQLLHPVFAAQRNTGKKVIWLYRHQSINPVWLAKHKLLTDSWLLSPANEQDALWACEQCIRSQACSLIVYSYASLNAKAARRLQVLSKQYQCLLLNIDYNLQTFMSLPVNVDCELYYKDTQWYITLHRVVGSWPKSDIPICNPLPASNDAIITAMRETQSASVSTLTGS</sequence>
<keyword evidence="2" id="KW-1185">Reference proteome</keyword>
<dbReference type="SUPFAM" id="SSF52540">
    <property type="entry name" value="P-loop containing nucleoside triphosphate hydrolases"/>
    <property type="match status" value="1"/>
</dbReference>
<evidence type="ECO:0000313" key="1">
    <source>
        <dbReference type="EMBL" id="SHG83328.1"/>
    </source>
</evidence>
<dbReference type="OrthoDB" id="9811176at2"/>
<gene>
    <name evidence="1" type="ORF">SAMN05216361_3040</name>
</gene>
<dbReference type="InterPro" id="IPR027417">
    <property type="entry name" value="P-loop_NTPase"/>
</dbReference>
<dbReference type="Proteomes" id="UP000184520">
    <property type="component" value="Unassembled WGS sequence"/>
</dbReference>
<accession>A0A1M5N1A0</accession>
<evidence type="ECO:0000313" key="2">
    <source>
        <dbReference type="Proteomes" id="UP000184520"/>
    </source>
</evidence>
<dbReference type="Gene3D" id="3.40.50.300">
    <property type="entry name" value="P-loop containing nucleotide triphosphate hydrolases"/>
    <property type="match status" value="1"/>
</dbReference>